<name>A0ACA9PWT2_9GLOM</name>
<dbReference type="EMBL" id="CAJVPU010033811">
    <property type="protein sequence ID" value="CAG8723425.1"/>
    <property type="molecule type" value="Genomic_DNA"/>
</dbReference>
<dbReference type="Proteomes" id="UP000789702">
    <property type="component" value="Unassembled WGS sequence"/>
</dbReference>
<evidence type="ECO:0000313" key="1">
    <source>
        <dbReference type="EMBL" id="CAG8723425.1"/>
    </source>
</evidence>
<proteinExistence type="predicted"/>
<gene>
    <name evidence="1" type="ORF">DHETER_LOCUS12967</name>
</gene>
<sequence>KSPKVKFVYNGLRKNEGLSSIKELEWILRINMTVNIGHGLLE</sequence>
<feature type="non-terminal residue" evidence="1">
    <location>
        <position position="1"/>
    </location>
</feature>
<accession>A0ACA9PWT2</accession>
<comment type="caution">
    <text evidence="1">The sequence shown here is derived from an EMBL/GenBank/DDBJ whole genome shotgun (WGS) entry which is preliminary data.</text>
</comment>
<reference evidence="1" key="1">
    <citation type="submission" date="2021-06" db="EMBL/GenBank/DDBJ databases">
        <authorList>
            <person name="Kallberg Y."/>
            <person name="Tangrot J."/>
            <person name="Rosling A."/>
        </authorList>
    </citation>
    <scope>NUCLEOTIDE SEQUENCE</scope>
    <source>
        <strain evidence="1">IL203A</strain>
    </source>
</reference>
<keyword evidence="2" id="KW-1185">Reference proteome</keyword>
<protein>
    <submittedName>
        <fullName evidence="1">2418_t:CDS:1</fullName>
    </submittedName>
</protein>
<organism evidence="1 2">
    <name type="scientific">Dentiscutata heterogama</name>
    <dbReference type="NCBI Taxonomy" id="1316150"/>
    <lineage>
        <taxon>Eukaryota</taxon>
        <taxon>Fungi</taxon>
        <taxon>Fungi incertae sedis</taxon>
        <taxon>Mucoromycota</taxon>
        <taxon>Glomeromycotina</taxon>
        <taxon>Glomeromycetes</taxon>
        <taxon>Diversisporales</taxon>
        <taxon>Gigasporaceae</taxon>
        <taxon>Dentiscutata</taxon>
    </lineage>
</organism>
<evidence type="ECO:0000313" key="2">
    <source>
        <dbReference type="Proteomes" id="UP000789702"/>
    </source>
</evidence>